<evidence type="ECO:0000313" key="2">
    <source>
        <dbReference type="Proteomes" id="UP000271889"/>
    </source>
</evidence>
<proteinExistence type="predicted"/>
<dbReference type="AlphaFoldDB" id="A0A3P7NDK6"/>
<evidence type="ECO:0000313" key="1">
    <source>
        <dbReference type="EMBL" id="VDN35153.1"/>
    </source>
</evidence>
<dbReference type="EMBL" id="UYRV01126208">
    <property type="protein sequence ID" value="VDN35153.1"/>
    <property type="molecule type" value="Genomic_DNA"/>
</dbReference>
<organism evidence="1 2">
    <name type="scientific">Cylicostephanus goldi</name>
    <name type="common">Nematode worm</name>
    <dbReference type="NCBI Taxonomy" id="71465"/>
    <lineage>
        <taxon>Eukaryota</taxon>
        <taxon>Metazoa</taxon>
        <taxon>Ecdysozoa</taxon>
        <taxon>Nematoda</taxon>
        <taxon>Chromadorea</taxon>
        <taxon>Rhabditida</taxon>
        <taxon>Rhabditina</taxon>
        <taxon>Rhabditomorpha</taxon>
        <taxon>Strongyloidea</taxon>
        <taxon>Strongylidae</taxon>
        <taxon>Cylicostephanus</taxon>
    </lineage>
</organism>
<reference evidence="1 2" key="1">
    <citation type="submission" date="2018-11" db="EMBL/GenBank/DDBJ databases">
        <authorList>
            <consortium name="Pathogen Informatics"/>
        </authorList>
    </citation>
    <scope>NUCLEOTIDE SEQUENCE [LARGE SCALE GENOMIC DNA]</scope>
</reference>
<name>A0A3P7NDK6_CYLGO</name>
<keyword evidence="2" id="KW-1185">Reference proteome</keyword>
<accession>A0A3P7NDK6</accession>
<protein>
    <submittedName>
        <fullName evidence="1">Uncharacterized protein</fullName>
    </submittedName>
</protein>
<dbReference type="Proteomes" id="UP000271889">
    <property type="component" value="Unassembled WGS sequence"/>
</dbReference>
<gene>
    <name evidence="1" type="ORF">CGOC_LOCUS12849</name>
</gene>
<sequence length="42" mass="4665">MFAQVEEMEAEPIIKEVETKPATVPAAQTMLSAADWDDSQQK</sequence>